<reference evidence="6" key="1">
    <citation type="submission" date="2017-05" db="EMBL/GenBank/DDBJ databases">
        <authorList>
            <person name="Imhoff J.F."/>
            <person name="Rahn T."/>
            <person name="Kuenzel S."/>
            <person name="Neulinger S.C."/>
        </authorList>
    </citation>
    <scope>NUCLEOTIDE SEQUENCE</scope>
    <source>
        <strain evidence="6">LMG 28126</strain>
    </source>
</reference>
<evidence type="ECO:0000256" key="3">
    <source>
        <dbReference type="ARBA" id="ARBA00022691"/>
    </source>
</evidence>
<dbReference type="InterPro" id="IPR029063">
    <property type="entry name" value="SAM-dependent_MTases_sf"/>
</dbReference>
<dbReference type="Pfam" id="PF00891">
    <property type="entry name" value="Methyltransf_2"/>
    <property type="match status" value="1"/>
</dbReference>
<protein>
    <submittedName>
        <fullName evidence="6">SAM-dependent methyltransferase</fullName>
    </submittedName>
</protein>
<evidence type="ECO:0000313" key="7">
    <source>
        <dbReference type="Proteomes" id="UP000706333"/>
    </source>
</evidence>
<dbReference type="GO" id="GO:0032259">
    <property type="term" value="P:methylation"/>
    <property type="evidence" value="ECO:0007669"/>
    <property type="project" value="UniProtKB-KW"/>
</dbReference>
<gene>
    <name evidence="6" type="ORF">CCR87_11440</name>
</gene>
<keyword evidence="1 6" id="KW-0489">Methyltransferase</keyword>
<dbReference type="PANTHER" id="PTHR43712:SF2">
    <property type="entry name" value="O-METHYLTRANSFERASE CICE"/>
    <property type="match status" value="1"/>
</dbReference>
<dbReference type="InterPro" id="IPR016461">
    <property type="entry name" value="COMT-like"/>
</dbReference>
<dbReference type="AlphaFoldDB" id="A0A934WJD5"/>
<feature type="domain" description="O-methyltransferase C-terminal" evidence="4">
    <location>
        <begin position="140"/>
        <end position="356"/>
    </location>
</feature>
<evidence type="ECO:0000259" key="5">
    <source>
        <dbReference type="Pfam" id="PF08100"/>
    </source>
</evidence>
<dbReference type="GO" id="GO:0008171">
    <property type="term" value="F:O-methyltransferase activity"/>
    <property type="evidence" value="ECO:0007669"/>
    <property type="project" value="InterPro"/>
</dbReference>
<keyword evidence="3" id="KW-0949">S-adenosyl-L-methionine</keyword>
<comment type="caution">
    <text evidence="6">The sequence shown here is derived from an EMBL/GenBank/DDBJ whole genome shotgun (WGS) entry which is preliminary data.</text>
</comment>
<dbReference type="Pfam" id="PF08100">
    <property type="entry name" value="Dimerisation"/>
    <property type="match status" value="1"/>
</dbReference>
<accession>A0A934WJD5</accession>
<evidence type="ECO:0000313" key="6">
    <source>
        <dbReference type="EMBL" id="MBK5927931.1"/>
    </source>
</evidence>
<dbReference type="Gene3D" id="1.10.10.10">
    <property type="entry name" value="Winged helix-like DNA-binding domain superfamily/Winged helix DNA-binding domain"/>
    <property type="match status" value="1"/>
</dbReference>
<dbReference type="SUPFAM" id="SSF46785">
    <property type="entry name" value="Winged helix' DNA-binding domain"/>
    <property type="match status" value="1"/>
</dbReference>
<dbReference type="Gene3D" id="3.40.50.150">
    <property type="entry name" value="Vaccinia Virus protein VP39"/>
    <property type="match status" value="1"/>
</dbReference>
<dbReference type="PROSITE" id="PS51683">
    <property type="entry name" value="SAM_OMT_II"/>
    <property type="match status" value="1"/>
</dbReference>
<dbReference type="Proteomes" id="UP000706333">
    <property type="component" value="Unassembled WGS sequence"/>
</dbReference>
<dbReference type="EMBL" id="NHSD01000281">
    <property type="protein sequence ID" value="MBK5927931.1"/>
    <property type="molecule type" value="Genomic_DNA"/>
</dbReference>
<dbReference type="InterPro" id="IPR012967">
    <property type="entry name" value="COMT_dimerisation"/>
</dbReference>
<dbReference type="InterPro" id="IPR036388">
    <property type="entry name" value="WH-like_DNA-bd_sf"/>
</dbReference>
<name>A0A934WJD5_9RHOB</name>
<evidence type="ECO:0000259" key="4">
    <source>
        <dbReference type="Pfam" id="PF00891"/>
    </source>
</evidence>
<sequence length="384" mass="40911">MDGARRGRGLSGGWAAWRNRLIASPRFQSWASRFPLTRGHTRREGEAMMDLVGGFVAAQVLQALVSLDVLEDLMEAPRSAEALGKRHGIAPQRMVALLDAGVALRLLERTAGGWRTAARGAALVGVPGLQGMIRHHDVFYRDMADPVALLRGEAETGLAQFWPYVFGAGGAVDPEVTARYSALMEDSQGIVAEETLDAISLRGVRRLMDVGGGTGAFLRAAGRAAPEIALQLFDLPTVAEVARRRFAEEGFAVGAGGRVTITPGSFRDDPLPRGADAISLVRVLYDHDDTTVRGLLSAVLDSLPPGGRVIVSEPMAGAARPNVAGNVYFAFYCMAMRTGRARTPAEISGLLAQAGFTRIQQPATRRPFLTSVVTAQKPAAADEV</sequence>
<dbReference type="GO" id="GO:0046983">
    <property type="term" value="F:protein dimerization activity"/>
    <property type="evidence" value="ECO:0007669"/>
    <property type="project" value="InterPro"/>
</dbReference>
<keyword evidence="2" id="KW-0808">Transferase</keyword>
<evidence type="ECO:0000256" key="2">
    <source>
        <dbReference type="ARBA" id="ARBA00022679"/>
    </source>
</evidence>
<dbReference type="PANTHER" id="PTHR43712">
    <property type="entry name" value="PUTATIVE (AFU_ORTHOLOGUE AFUA_4G14580)-RELATED"/>
    <property type="match status" value="1"/>
</dbReference>
<evidence type="ECO:0000256" key="1">
    <source>
        <dbReference type="ARBA" id="ARBA00022603"/>
    </source>
</evidence>
<keyword evidence="7" id="KW-1185">Reference proteome</keyword>
<dbReference type="CDD" id="cd02440">
    <property type="entry name" value="AdoMet_MTases"/>
    <property type="match status" value="1"/>
</dbReference>
<reference evidence="6" key="2">
    <citation type="journal article" date="2020" name="Microorganisms">
        <title>Osmotic Adaptation and Compatible Solute Biosynthesis of Phototrophic Bacteria as Revealed from Genome Analyses.</title>
        <authorList>
            <person name="Imhoff J.F."/>
            <person name="Rahn T."/>
            <person name="Kunzel S."/>
            <person name="Keller A."/>
            <person name="Neulinger S.C."/>
        </authorList>
    </citation>
    <scope>NUCLEOTIDE SEQUENCE</scope>
    <source>
        <strain evidence="6">LMG 28126</strain>
    </source>
</reference>
<organism evidence="6 7">
    <name type="scientific">Rhodobaculum claviforme</name>
    <dbReference type="NCBI Taxonomy" id="1549854"/>
    <lineage>
        <taxon>Bacteria</taxon>
        <taxon>Pseudomonadati</taxon>
        <taxon>Pseudomonadota</taxon>
        <taxon>Alphaproteobacteria</taxon>
        <taxon>Rhodobacterales</taxon>
        <taxon>Paracoccaceae</taxon>
        <taxon>Rhodobaculum</taxon>
    </lineage>
</organism>
<dbReference type="SUPFAM" id="SSF53335">
    <property type="entry name" value="S-adenosyl-L-methionine-dependent methyltransferases"/>
    <property type="match status" value="1"/>
</dbReference>
<feature type="domain" description="O-methyltransferase dimerisation" evidence="5">
    <location>
        <begin position="49"/>
        <end position="119"/>
    </location>
</feature>
<dbReference type="InterPro" id="IPR001077">
    <property type="entry name" value="COMT_C"/>
</dbReference>
<dbReference type="InterPro" id="IPR036390">
    <property type="entry name" value="WH_DNA-bd_sf"/>
</dbReference>
<proteinExistence type="predicted"/>